<protein>
    <recommendedName>
        <fullName evidence="2">Protein kinase domain-containing protein</fullName>
    </recommendedName>
</protein>
<evidence type="ECO:0000256" key="1">
    <source>
        <dbReference type="SAM" id="MobiDB-lite"/>
    </source>
</evidence>
<dbReference type="EMBL" id="JAPFFF010000005">
    <property type="protein sequence ID" value="KAK8888627.1"/>
    <property type="molecule type" value="Genomic_DNA"/>
</dbReference>
<dbReference type="InterPro" id="IPR000719">
    <property type="entry name" value="Prot_kinase_dom"/>
</dbReference>
<dbReference type="InterPro" id="IPR008271">
    <property type="entry name" value="Ser/Thr_kinase_AS"/>
</dbReference>
<dbReference type="Gene3D" id="1.10.510.10">
    <property type="entry name" value="Transferase(Phosphotransferase) domain 1"/>
    <property type="match status" value="1"/>
</dbReference>
<dbReference type="Pfam" id="PF00069">
    <property type="entry name" value="Pkinase"/>
    <property type="match status" value="1"/>
</dbReference>
<gene>
    <name evidence="3" type="ORF">M9Y10_033359</name>
</gene>
<dbReference type="SUPFAM" id="SSF56112">
    <property type="entry name" value="Protein kinase-like (PK-like)"/>
    <property type="match status" value="1"/>
</dbReference>
<comment type="caution">
    <text evidence="3">The sequence shown here is derived from an EMBL/GenBank/DDBJ whole genome shotgun (WGS) entry which is preliminary data.</text>
</comment>
<reference evidence="3 4" key="1">
    <citation type="submission" date="2024-04" db="EMBL/GenBank/DDBJ databases">
        <title>Tritrichomonas musculus Genome.</title>
        <authorList>
            <person name="Alves-Ferreira E."/>
            <person name="Grigg M."/>
            <person name="Lorenzi H."/>
            <person name="Galac M."/>
        </authorList>
    </citation>
    <scope>NUCLEOTIDE SEQUENCE [LARGE SCALE GENOMIC DNA]</scope>
    <source>
        <strain evidence="3 4">EAF2021</strain>
    </source>
</reference>
<evidence type="ECO:0000313" key="4">
    <source>
        <dbReference type="Proteomes" id="UP001470230"/>
    </source>
</evidence>
<dbReference type="SMART" id="SM00220">
    <property type="entry name" value="S_TKc"/>
    <property type="match status" value="1"/>
</dbReference>
<feature type="domain" description="Protein kinase" evidence="2">
    <location>
        <begin position="24"/>
        <end position="270"/>
    </location>
</feature>
<feature type="region of interest" description="Disordered" evidence="1">
    <location>
        <begin position="281"/>
        <end position="305"/>
    </location>
</feature>
<dbReference type="Proteomes" id="UP001470230">
    <property type="component" value="Unassembled WGS sequence"/>
</dbReference>
<dbReference type="InterPro" id="IPR011009">
    <property type="entry name" value="Kinase-like_dom_sf"/>
</dbReference>
<organism evidence="3 4">
    <name type="scientific">Tritrichomonas musculus</name>
    <dbReference type="NCBI Taxonomy" id="1915356"/>
    <lineage>
        <taxon>Eukaryota</taxon>
        <taxon>Metamonada</taxon>
        <taxon>Parabasalia</taxon>
        <taxon>Tritrichomonadida</taxon>
        <taxon>Tritrichomonadidae</taxon>
        <taxon>Tritrichomonas</taxon>
    </lineage>
</organism>
<evidence type="ECO:0000259" key="2">
    <source>
        <dbReference type="PROSITE" id="PS50011"/>
    </source>
</evidence>
<keyword evidence="4" id="KW-1185">Reference proteome</keyword>
<evidence type="ECO:0000313" key="3">
    <source>
        <dbReference type="EMBL" id="KAK8888627.1"/>
    </source>
</evidence>
<dbReference type="PROSITE" id="PS00108">
    <property type="entry name" value="PROTEIN_KINASE_ST"/>
    <property type="match status" value="1"/>
</dbReference>
<dbReference type="PANTHER" id="PTHR24362">
    <property type="entry name" value="SERINE/THREONINE-PROTEIN KINASE NEK"/>
    <property type="match status" value="1"/>
</dbReference>
<name>A0ABR2KCK9_9EUKA</name>
<sequence length="347" mass="40158">MNDKVAFTELDQLASNLPQKIKEYTFEKLIGQGGFSRVFLVSSPKYDFKFCAKVMPKSLQTDNQNDIDFLLHLEHPNIIRIYDQFVIGPMIYCILEYCPNGSLHDIVQEGKIKRPDEIIFQMQQILLALNFVHSHHIAHRDIKPSNILIDKYGRPKLIDFGISIRIEPGELIREFSGSKAYSPPEVILEQPYNPYKADIWSLGVTFYFLIITKLPWPKSPEKVMTTAIEQAQYTLPKYTPPPFAKLIKSMLQVDPEDRPSVKSLLRLKLFPENAILRPLKSSTIDQKKKPNSSFDSQLRYEKPPKKANQSSFFVIRAYSSRNRFLDQAPSTFQPTMTSIDMFHCEEY</sequence>
<dbReference type="PROSITE" id="PS50011">
    <property type="entry name" value="PROTEIN_KINASE_DOM"/>
    <property type="match status" value="1"/>
</dbReference>
<accession>A0ABR2KCK9</accession>
<dbReference type="PANTHER" id="PTHR24362:SF309">
    <property type="entry name" value="PROTEIN KINASE DOMAIN-CONTAINING PROTEIN"/>
    <property type="match status" value="1"/>
</dbReference>
<proteinExistence type="predicted"/>